<dbReference type="CDD" id="cd07012">
    <property type="entry name" value="PBP2_Bug_TTT"/>
    <property type="match status" value="1"/>
</dbReference>
<comment type="caution">
    <text evidence="3">The sequence shown here is derived from an EMBL/GenBank/DDBJ whole genome shotgun (WGS) entry which is preliminary data.</text>
</comment>
<feature type="chain" id="PRO_5040871140" evidence="2">
    <location>
        <begin position="36"/>
        <end position="341"/>
    </location>
</feature>
<dbReference type="RefSeq" id="WP_186770629.1">
    <property type="nucleotide sequence ID" value="NZ_JACOMF010000010.1"/>
</dbReference>
<keyword evidence="4" id="KW-1185">Reference proteome</keyword>
<protein>
    <submittedName>
        <fullName evidence="3">Tripartite tricarboxylate transporter substrate binding protein</fullName>
    </submittedName>
</protein>
<keyword evidence="2" id="KW-0732">Signal</keyword>
<dbReference type="InterPro" id="IPR042100">
    <property type="entry name" value="Bug_dom1"/>
</dbReference>
<organism evidence="3 4">
    <name type="scientific">Siccirubricoccus deserti</name>
    <dbReference type="NCBI Taxonomy" id="2013562"/>
    <lineage>
        <taxon>Bacteria</taxon>
        <taxon>Pseudomonadati</taxon>
        <taxon>Pseudomonadota</taxon>
        <taxon>Alphaproteobacteria</taxon>
        <taxon>Acetobacterales</taxon>
        <taxon>Roseomonadaceae</taxon>
        <taxon>Siccirubricoccus</taxon>
    </lineage>
</organism>
<dbReference type="Gene3D" id="3.40.190.150">
    <property type="entry name" value="Bordetella uptake gene, domain 1"/>
    <property type="match status" value="1"/>
</dbReference>
<sequence>MNSPTSGKSGRPYTPRLSRRATLLGALALPAVARAQGFPTRPLKIVVPFPAAGAADITARLLGEKMSATLGQPVMIENRPGAGGNIAAEAVARSAPDGYSLFLGGATIFCANKYLYSGAMPFDTMRDFTHVSRVSVGSTLLVVRADKPWRDFAGLVKAAKEAPGRISTGSSGIGTISHLTISKLAKEAKIELNHVPYRGLAPGLNDLLAGNVDMLFDGMPALMPHVREGRLRPLAVGSAKRVTYVPGIEAVPSMSELIPGTDMDMEFWYCISAPAGTPPAVVQQLHAATIAAVRSRDYGEKLLPLGFSPVSDDSPAAFTEFLRSQDAVWRDLVQVSGARLD</sequence>
<dbReference type="PANTHER" id="PTHR42928">
    <property type="entry name" value="TRICARBOXYLATE-BINDING PROTEIN"/>
    <property type="match status" value="1"/>
</dbReference>
<dbReference type="SUPFAM" id="SSF53850">
    <property type="entry name" value="Periplasmic binding protein-like II"/>
    <property type="match status" value="1"/>
</dbReference>
<dbReference type="EMBL" id="JACOMF010000010">
    <property type="protein sequence ID" value="MBC4015855.1"/>
    <property type="molecule type" value="Genomic_DNA"/>
</dbReference>
<reference evidence="3" key="1">
    <citation type="submission" date="2020-08" db="EMBL/GenBank/DDBJ databases">
        <authorList>
            <person name="Hu Y."/>
            <person name="Nguyen S.V."/>
            <person name="Li F."/>
            <person name="Fanning S."/>
        </authorList>
    </citation>
    <scope>NUCLEOTIDE SEQUENCE</scope>
    <source>
        <strain evidence="3">SYSU D8009</strain>
    </source>
</reference>
<feature type="signal peptide" evidence="2">
    <location>
        <begin position="1"/>
        <end position="35"/>
    </location>
</feature>
<dbReference type="PANTHER" id="PTHR42928:SF5">
    <property type="entry name" value="BLR1237 PROTEIN"/>
    <property type="match status" value="1"/>
</dbReference>
<evidence type="ECO:0000256" key="1">
    <source>
        <dbReference type="ARBA" id="ARBA00006987"/>
    </source>
</evidence>
<dbReference type="Pfam" id="PF03401">
    <property type="entry name" value="TctC"/>
    <property type="match status" value="1"/>
</dbReference>
<dbReference type="Proteomes" id="UP000600101">
    <property type="component" value="Unassembled WGS sequence"/>
</dbReference>
<name>A0A9X0QYE1_9PROT</name>
<evidence type="ECO:0000313" key="4">
    <source>
        <dbReference type="Proteomes" id="UP000600101"/>
    </source>
</evidence>
<dbReference type="InterPro" id="IPR005064">
    <property type="entry name" value="BUG"/>
</dbReference>
<evidence type="ECO:0000256" key="2">
    <source>
        <dbReference type="SAM" id="SignalP"/>
    </source>
</evidence>
<proteinExistence type="inferred from homology"/>
<evidence type="ECO:0000313" key="3">
    <source>
        <dbReference type="EMBL" id="MBC4015855.1"/>
    </source>
</evidence>
<dbReference type="AlphaFoldDB" id="A0A9X0QYE1"/>
<dbReference type="PIRSF" id="PIRSF017082">
    <property type="entry name" value="YflP"/>
    <property type="match status" value="1"/>
</dbReference>
<gene>
    <name evidence="3" type="ORF">H7965_11020</name>
</gene>
<accession>A0A9X0QYE1</accession>
<comment type="similarity">
    <text evidence="1">Belongs to the UPF0065 (bug) family.</text>
</comment>
<dbReference type="Gene3D" id="3.40.190.10">
    <property type="entry name" value="Periplasmic binding protein-like II"/>
    <property type="match status" value="1"/>
</dbReference>